<organism evidence="2 3">
    <name type="scientific">Sphingomonas baiyangensis</name>
    <dbReference type="NCBI Taxonomy" id="2572576"/>
    <lineage>
        <taxon>Bacteria</taxon>
        <taxon>Pseudomonadati</taxon>
        <taxon>Pseudomonadota</taxon>
        <taxon>Alphaproteobacteria</taxon>
        <taxon>Sphingomonadales</taxon>
        <taxon>Sphingomonadaceae</taxon>
        <taxon>Sphingomonas</taxon>
    </lineage>
</organism>
<accession>A0A4U1L8H1</accession>
<evidence type="ECO:0000313" key="2">
    <source>
        <dbReference type="EMBL" id="TKD53272.1"/>
    </source>
</evidence>
<dbReference type="SUPFAM" id="SSF46785">
    <property type="entry name" value="Winged helix' DNA-binding domain"/>
    <property type="match status" value="1"/>
</dbReference>
<evidence type="ECO:0000313" key="3">
    <source>
        <dbReference type="Proteomes" id="UP000309138"/>
    </source>
</evidence>
<keyword evidence="3" id="KW-1185">Reference proteome</keyword>
<proteinExistence type="predicted"/>
<dbReference type="AlphaFoldDB" id="A0A4U1L8H1"/>
<dbReference type="InterPro" id="IPR036390">
    <property type="entry name" value="WH_DNA-bd_sf"/>
</dbReference>
<dbReference type="EMBL" id="SWKR01000001">
    <property type="protein sequence ID" value="TKD53272.1"/>
    <property type="molecule type" value="Genomic_DNA"/>
</dbReference>
<dbReference type="Gene3D" id="1.10.10.10">
    <property type="entry name" value="Winged helix-like DNA-binding domain superfamily/Winged helix DNA-binding domain"/>
    <property type="match status" value="1"/>
</dbReference>
<reference evidence="2 3" key="1">
    <citation type="submission" date="2019-04" db="EMBL/GenBank/DDBJ databases">
        <authorList>
            <person name="Yang Y."/>
            <person name="Wei D."/>
        </authorList>
    </citation>
    <scope>NUCLEOTIDE SEQUENCE [LARGE SCALE GENOMIC DNA]</scope>
    <source>
        <strain evidence="2 3">L-1-4w-11</strain>
    </source>
</reference>
<protein>
    <recommendedName>
        <fullName evidence="1">HTH marR-type domain-containing protein</fullName>
    </recommendedName>
</protein>
<comment type="caution">
    <text evidence="2">The sequence shown here is derived from an EMBL/GenBank/DDBJ whole genome shotgun (WGS) entry which is preliminary data.</text>
</comment>
<dbReference type="Proteomes" id="UP000309138">
    <property type="component" value="Unassembled WGS sequence"/>
</dbReference>
<dbReference type="OrthoDB" id="7594920at2"/>
<feature type="domain" description="HTH marR-type" evidence="1">
    <location>
        <begin position="247"/>
        <end position="295"/>
    </location>
</feature>
<dbReference type="InterPro" id="IPR036388">
    <property type="entry name" value="WH-like_DNA-bd_sf"/>
</dbReference>
<dbReference type="Pfam" id="PF13463">
    <property type="entry name" value="HTH_27"/>
    <property type="match status" value="1"/>
</dbReference>
<dbReference type="InterPro" id="IPR000835">
    <property type="entry name" value="HTH_MarR-typ"/>
</dbReference>
<name>A0A4U1L8H1_9SPHN</name>
<sequence>MMRHEAEPTVYAFDGRDERAMLVIACEGSGRADIVEAGTAAGARIQQQLDPAEAGAAIARTPRIEAIAIDLAGVPDALAEDLLTGIDLLAHERAIPVIASFGADRLDLVAARLTHPDAHLLCDPDPFDRVAAILALQTEAPRLHDAAREAEQHRLRTLNAEVARIAETLARLARSEPPLAADNLRDRSMGFVAQPPAEATPAIDAGEIRATIAARRLRARFFPADLFADPAWDMLLDLFAAHLERARVSVSSLCIAAQVPSTTALRWIKTMQEAGLLERSDDPFDRRRAFMALSQAAVGGMQAYVAATRRQRLPIA</sequence>
<dbReference type="GO" id="GO:0003700">
    <property type="term" value="F:DNA-binding transcription factor activity"/>
    <property type="evidence" value="ECO:0007669"/>
    <property type="project" value="InterPro"/>
</dbReference>
<evidence type="ECO:0000259" key="1">
    <source>
        <dbReference type="Pfam" id="PF13463"/>
    </source>
</evidence>
<gene>
    <name evidence="2" type="ORF">FBR43_02820</name>
</gene>
<dbReference type="RefSeq" id="WP_136941691.1">
    <property type="nucleotide sequence ID" value="NZ_SWKR01000001.1"/>
</dbReference>